<keyword evidence="7" id="KW-1185">Reference proteome</keyword>
<dbReference type="EMBL" id="QPFP01000068">
    <property type="protein sequence ID" value="TEB24318.1"/>
    <property type="molecule type" value="Genomic_DNA"/>
</dbReference>
<evidence type="ECO:0000313" key="7">
    <source>
        <dbReference type="Proteomes" id="UP000298030"/>
    </source>
</evidence>
<protein>
    <recommendedName>
        <fullName evidence="5">MYND-type domain-containing protein</fullName>
    </recommendedName>
</protein>
<evidence type="ECO:0000256" key="3">
    <source>
        <dbReference type="ARBA" id="ARBA00022833"/>
    </source>
</evidence>
<dbReference type="PROSITE" id="PS50865">
    <property type="entry name" value="ZF_MYND_2"/>
    <property type="match status" value="1"/>
</dbReference>
<sequence>MRRGFLRPVRKGAVLLENLLSSHVHFTQCDNITCKGDRQTASRQCSGCSSTIYCSAECQEKDWKSHHRFECSQAQQDHRENKRAGMWYSHLSRAYHEKLFASQYHEHVEKYGGRLTWGSRTAQYGPLPVALISFYYGEASCDVRAVNVDSEDFVNREGIKFSQEYKVPRLKSLGREFRSGAKSMANGYRLVEGFLPLGPENHYVYLTALAQERRGVYEVVHSVARVGIMRSDTH</sequence>
<feature type="domain" description="MYND-type" evidence="5">
    <location>
        <begin position="31"/>
        <end position="71"/>
    </location>
</feature>
<evidence type="ECO:0000256" key="4">
    <source>
        <dbReference type="PROSITE-ProRule" id="PRU00134"/>
    </source>
</evidence>
<dbReference type="GO" id="GO:0008270">
    <property type="term" value="F:zinc ion binding"/>
    <property type="evidence" value="ECO:0007669"/>
    <property type="project" value="UniProtKB-KW"/>
</dbReference>
<proteinExistence type="predicted"/>
<dbReference type="Pfam" id="PF01753">
    <property type="entry name" value="zf-MYND"/>
    <property type="match status" value="1"/>
</dbReference>
<evidence type="ECO:0000256" key="1">
    <source>
        <dbReference type="ARBA" id="ARBA00022723"/>
    </source>
</evidence>
<keyword evidence="3" id="KW-0862">Zinc</keyword>
<dbReference type="OrthoDB" id="432970at2759"/>
<evidence type="ECO:0000256" key="2">
    <source>
        <dbReference type="ARBA" id="ARBA00022771"/>
    </source>
</evidence>
<dbReference type="Gene3D" id="6.10.140.2220">
    <property type="match status" value="1"/>
</dbReference>
<organism evidence="6 7">
    <name type="scientific">Coprinellus micaceus</name>
    <name type="common">Glistening ink-cap mushroom</name>
    <name type="synonym">Coprinus micaceus</name>
    <dbReference type="NCBI Taxonomy" id="71717"/>
    <lineage>
        <taxon>Eukaryota</taxon>
        <taxon>Fungi</taxon>
        <taxon>Dikarya</taxon>
        <taxon>Basidiomycota</taxon>
        <taxon>Agaricomycotina</taxon>
        <taxon>Agaricomycetes</taxon>
        <taxon>Agaricomycetidae</taxon>
        <taxon>Agaricales</taxon>
        <taxon>Agaricineae</taxon>
        <taxon>Psathyrellaceae</taxon>
        <taxon>Coprinellus</taxon>
    </lineage>
</organism>
<dbReference type="AlphaFoldDB" id="A0A4Y7SRQ0"/>
<evidence type="ECO:0000259" key="5">
    <source>
        <dbReference type="PROSITE" id="PS50865"/>
    </source>
</evidence>
<name>A0A4Y7SRQ0_COPMI</name>
<dbReference type="SUPFAM" id="SSF144232">
    <property type="entry name" value="HIT/MYND zinc finger-like"/>
    <property type="match status" value="1"/>
</dbReference>
<accession>A0A4Y7SRQ0</accession>
<evidence type="ECO:0000313" key="6">
    <source>
        <dbReference type="EMBL" id="TEB24318.1"/>
    </source>
</evidence>
<dbReference type="Proteomes" id="UP000298030">
    <property type="component" value="Unassembled WGS sequence"/>
</dbReference>
<keyword evidence="2 4" id="KW-0863">Zinc-finger</keyword>
<dbReference type="InterPro" id="IPR002893">
    <property type="entry name" value="Znf_MYND"/>
</dbReference>
<reference evidence="6 7" key="1">
    <citation type="journal article" date="2019" name="Nat. Ecol. Evol.">
        <title>Megaphylogeny resolves global patterns of mushroom evolution.</title>
        <authorList>
            <person name="Varga T."/>
            <person name="Krizsan K."/>
            <person name="Foldi C."/>
            <person name="Dima B."/>
            <person name="Sanchez-Garcia M."/>
            <person name="Sanchez-Ramirez S."/>
            <person name="Szollosi G.J."/>
            <person name="Szarkandi J.G."/>
            <person name="Papp V."/>
            <person name="Albert L."/>
            <person name="Andreopoulos W."/>
            <person name="Angelini C."/>
            <person name="Antonin V."/>
            <person name="Barry K.W."/>
            <person name="Bougher N.L."/>
            <person name="Buchanan P."/>
            <person name="Buyck B."/>
            <person name="Bense V."/>
            <person name="Catcheside P."/>
            <person name="Chovatia M."/>
            <person name="Cooper J."/>
            <person name="Damon W."/>
            <person name="Desjardin D."/>
            <person name="Finy P."/>
            <person name="Geml J."/>
            <person name="Haridas S."/>
            <person name="Hughes K."/>
            <person name="Justo A."/>
            <person name="Karasinski D."/>
            <person name="Kautmanova I."/>
            <person name="Kiss B."/>
            <person name="Kocsube S."/>
            <person name="Kotiranta H."/>
            <person name="LaButti K.M."/>
            <person name="Lechner B.E."/>
            <person name="Liimatainen K."/>
            <person name="Lipzen A."/>
            <person name="Lukacs Z."/>
            <person name="Mihaltcheva S."/>
            <person name="Morgado L.N."/>
            <person name="Niskanen T."/>
            <person name="Noordeloos M.E."/>
            <person name="Ohm R.A."/>
            <person name="Ortiz-Santana B."/>
            <person name="Ovrebo C."/>
            <person name="Racz N."/>
            <person name="Riley R."/>
            <person name="Savchenko A."/>
            <person name="Shiryaev A."/>
            <person name="Soop K."/>
            <person name="Spirin V."/>
            <person name="Szebenyi C."/>
            <person name="Tomsovsky M."/>
            <person name="Tulloss R.E."/>
            <person name="Uehling J."/>
            <person name="Grigoriev I.V."/>
            <person name="Vagvolgyi C."/>
            <person name="Papp T."/>
            <person name="Martin F.M."/>
            <person name="Miettinen O."/>
            <person name="Hibbett D.S."/>
            <person name="Nagy L.G."/>
        </authorList>
    </citation>
    <scope>NUCLEOTIDE SEQUENCE [LARGE SCALE GENOMIC DNA]</scope>
    <source>
        <strain evidence="6 7">FP101781</strain>
    </source>
</reference>
<comment type="caution">
    <text evidence="6">The sequence shown here is derived from an EMBL/GenBank/DDBJ whole genome shotgun (WGS) entry which is preliminary data.</text>
</comment>
<keyword evidence="1" id="KW-0479">Metal-binding</keyword>
<gene>
    <name evidence="6" type="ORF">FA13DRAFT_1325375</name>
</gene>